<dbReference type="PANTHER" id="PTHR43335">
    <property type="entry name" value="ABC TRANSPORTER, ATP-BINDING PROTEIN"/>
    <property type="match status" value="1"/>
</dbReference>
<dbReference type="Pfam" id="PF00005">
    <property type="entry name" value="ABC_tran"/>
    <property type="match status" value="1"/>
</dbReference>
<protein>
    <submittedName>
        <fullName evidence="6">ATP-binding cassette domain-containing protein</fullName>
    </submittedName>
</protein>
<dbReference type="GO" id="GO:0005524">
    <property type="term" value="F:ATP binding"/>
    <property type="evidence" value="ECO:0007669"/>
    <property type="project" value="UniProtKB-KW"/>
</dbReference>
<evidence type="ECO:0000256" key="1">
    <source>
        <dbReference type="ARBA" id="ARBA00005417"/>
    </source>
</evidence>
<dbReference type="SUPFAM" id="SSF52540">
    <property type="entry name" value="P-loop containing nucleoside triphosphate hydrolases"/>
    <property type="match status" value="1"/>
</dbReference>
<dbReference type="PROSITE" id="PS00211">
    <property type="entry name" value="ABC_TRANSPORTER_1"/>
    <property type="match status" value="1"/>
</dbReference>
<organism evidence="6 7">
    <name type="scientific">Nocardiopsis exhalans</name>
    <dbReference type="NCBI Taxonomy" id="163604"/>
    <lineage>
        <taxon>Bacteria</taxon>
        <taxon>Bacillati</taxon>
        <taxon>Actinomycetota</taxon>
        <taxon>Actinomycetes</taxon>
        <taxon>Streptosporangiales</taxon>
        <taxon>Nocardiopsidaceae</taxon>
        <taxon>Nocardiopsis</taxon>
    </lineage>
</organism>
<gene>
    <name evidence="6" type="ORF">NE857_28005</name>
</gene>
<accession>A0ABY5D7J9</accession>
<evidence type="ECO:0000256" key="4">
    <source>
        <dbReference type="ARBA" id="ARBA00022840"/>
    </source>
</evidence>
<dbReference type="SMART" id="SM00382">
    <property type="entry name" value="AAA"/>
    <property type="match status" value="1"/>
</dbReference>
<keyword evidence="2" id="KW-0813">Transport</keyword>
<evidence type="ECO:0000313" key="6">
    <source>
        <dbReference type="EMBL" id="USY19076.1"/>
    </source>
</evidence>
<dbReference type="RefSeq" id="WP_254418358.1">
    <property type="nucleotide sequence ID" value="NZ_BAAAJB010000055.1"/>
</dbReference>
<comment type="similarity">
    <text evidence="1">Belongs to the ABC transporter superfamily.</text>
</comment>
<feature type="domain" description="ABC transporter" evidence="5">
    <location>
        <begin position="3"/>
        <end position="228"/>
    </location>
</feature>
<dbReference type="InterPro" id="IPR017871">
    <property type="entry name" value="ABC_transporter-like_CS"/>
</dbReference>
<proteinExistence type="inferred from homology"/>
<dbReference type="InterPro" id="IPR027417">
    <property type="entry name" value="P-loop_NTPase"/>
</dbReference>
<dbReference type="Gene3D" id="3.40.50.300">
    <property type="entry name" value="P-loop containing nucleotide triphosphate hydrolases"/>
    <property type="match status" value="1"/>
</dbReference>
<dbReference type="Proteomes" id="UP001055940">
    <property type="component" value="Chromosome"/>
</dbReference>
<dbReference type="InterPro" id="IPR003439">
    <property type="entry name" value="ABC_transporter-like_ATP-bd"/>
</dbReference>
<sequence length="305" mass="32457">MVIQAEGLSKRFGDRTAVSDLTFTVRPGYVTGFLGPNGAGKSTTMRMLVGLDRPSEGRATIAGAPFVSHAAPMRVAGALLDSSFYHPGRSPRTHLRALALTHGISRRRVDEVLEIVGLSEVATKRAGGFSLGMRQRFGLATALLGDPGTLILDEPFNGLDPEGIRWLRDLLQGVAGEGRTVMVSSHLLSEMSELADRVLVIGRGELIADTTMAEFTGRGRVFRVTCSDALLLARALRADGGDCSQLSARTLDVSGVSRDGIAFTAAEQAIEVFEVLPQGRSLEETFVQLTQDAVEYRGSAKGGGL</sequence>
<evidence type="ECO:0000313" key="7">
    <source>
        <dbReference type="Proteomes" id="UP001055940"/>
    </source>
</evidence>
<evidence type="ECO:0000256" key="3">
    <source>
        <dbReference type="ARBA" id="ARBA00022741"/>
    </source>
</evidence>
<keyword evidence="4 6" id="KW-0067">ATP-binding</keyword>
<keyword evidence="3" id="KW-0547">Nucleotide-binding</keyword>
<reference evidence="6" key="1">
    <citation type="submission" date="2022-06" db="EMBL/GenBank/DDBJ databases">
        <authorList>
            <person name="Ping M."/>
        </authorList>
    </citation>
    <scope>NUCLEOTIDE SEQUENCE</scope>
    <source>
        <strain evidence="6">JCM11759T</strain>
    </source>
</reference>
<evidence type="ECO:0000256" key="2">
    <source>
        <dbReference type="ARBA" id="ARBA00022448"/>
    </source>
</evidence>
<dbReference type="EMBL" id="CP099837">
    <property type="protein sequence ID" value="USY19076.1"/>
    <property type="molecule type" value="Genomic_DNA"/>
</dbReference>
<dbReference type="PANTHER" id="PTHR43335:SF4">
    <property type="entry name" value="ABC TRANSPORTER, ATP-BINDING PROTEIN"/>
    <property type="match status" value="1"/>
</dbReference>
<name>A0ABY5D7J9_9ACTN</name>
<evidence type="ECO:0000259" key="5">
    <source>
        <dbReference type="PROSITE" id="PS50893"/>
    </source>
</evidence>
<keyword evidence="7" id="KW-1185">Reference proteome</keyword>
<dbReference type="PROSITE" id="PS50893">
    <property type="entry name" value="ABC_TRANSPORTER_2"/>
    <property type="match status" value="1"/>
</dbReference>
<dbReference type="InterPro" id="IPR003593">
    <property type="entry name" value="AAA+_ATPase"/>
</dbReference>